<name>A0A1U7LPG6_NEOID</name>
<gene>
    <name evidence="2" type="ORF">NEOLI_001879</name>
</gene>
<keyword evidence="1" id="KW-0732">Signal</keyword>
<keyword evidence="3" id="KW-1185">Reference proteome</keyword>
<evidence type="ECO:0000313" key="3">
    <source>
        <dbReference type="Proteomes" id="UP000186594"/>
    </source>
</evidence>
<evidence type="ECO:0000256" key="1">
    <source>
        <dbReference type="SAM" id="SignalP"/>
    </source>
</evidence>
<dbReference type="EMBL" id="LXFE01000750">
    <property type="protein sequence ID" value="OLL24529.1"/>
    <property type="molecule type" value="Genomic_DNA"/>
</dbReference>
<dbReference type="AlphaFoldDB" id="A0A1U7LPG6"/>
<dbReference type="Proteomes" id="UP000186594">
    <property type="component" value="Unassembled WGS sequence"/>
</dbReference>
<organism evidence="2 3">
    <name type="scientific">Neolecta irregularis (strain DAH-3)</name>
    <dbReference type="NCBI Taxonomy" id="1198029"/>
    <lineage>
        <taxon>Eukaryota</taxon>
        <taxon>Fungi</taxon>
        <taxon>Dikarya</taxon>
        <taxon>Ascomycota</taxon>
        <taxon>Taphrinomycotina</taxon>
        <taxon>Neolectales</taxon>
        <taxon>Neolectaceae</taxon>
        <taxon>Neolecta</taxon>
    </lineage>
</organism>
<feature type="chain" id="PRO_5012911236" evidence="1">
    <location>
        <begin position="17"/>
        <end position="68"/>
    </location>
</feature>
<evidence type="ECO:0000313" key="2">
    <source>
        <dbReference type="EMBL" id="OLL24529.1"/>
    </source>
</evidence>
<protein>
    <submittedName>
        <fullName evidence="2">Uncharacterized protein</fullName>
    </submittedName>
</protein>
<proteinExistence type="predicted"/>
<comment type="caution">
    <text evidence="2">The sequence shown here is derived from an EMBL/GenBank/DDBJ whole genome shotgun (WGS) entry which is preliminary data.</text>
</comment>
<accession>A0A1U7LPG6</accession>
<sequence>MFVVLSSIGLLCFSSAVPVQTGTAAVIAVDGSNTQFDRDLPFITIYNPKKTMTNEVVALWKISNREEK</sequence>
<reference evidence="2 3" key="1">
    <citation type="submission" date="2016-04" db="EMBL/GenBank/DDBJ databases">
        <title>Evolutionary innovation and constraint leading to complex multicellularity in the Ascomycota.</title>
        <authorList>
            <person name="Cisse O."/>
            <person name="Nguyen A."/>
            <person name="Hewitt D.A."/>
            <person name="Jedd G."/>
            <person name="Stajich J.E."/>
        </authorList>
    </citation>
    <scope>NUCLEOTIDE SEQUENCE [LARGE SCALE GENOMIC DNA]</scope>
    <source>
        <strain evidence="2 3">DAH-3</strain>
    </source>
</reference>
<feature type="signal peptide" evidence="1">
    <location>
        <begin position="1"/>
        <end position="16"/>
    </location>
</feature>